<dbReference type="GO" id="GO:0008124">
    <property type="term" value="F:4-alpha-hydroxytetrahydrobiopterin dehydratase activity"/>
    <property type="evidence" value="ECO:0007669"/>
    <property type="project" value="UniProtKB-UniRule"/>
</dbReference>
<evidence type="ECO:0000313" key="5">
    <source>
        <dbReference type="EMBL" id="MBB5430709.1"/>
    </source>
</evidence>
<comment type="similarity">
    <text evidence="2 4">Belongs to the pterin-4-alpha-carbinolamine dehydratase family.</text>
</comment>
<dbReference type="PANTHER" id="PTHR12599">
    <property type="entry name" value="PTERIN-4-ALPHA-CARBINOLAMINE DEHYDRATASE"/>
    <property type="match status" value="1"/>
</dbReference>
<dbReference type="EC" id="4.2.1.96" evidence="4"/>
<comment type="caution">
    <text evidence="5">The sequence shown here is derived from an EMBL/GenBank/DDBJ whole genome shotgun (WGS) entry which is preliminary data.</text>
</comment>
<dbReference type="Gene3D" id="3.30.1360.20">
    <property type="entry name" value="Transcriptional coactivator/pterin dehydratase"/>
    <property type="match status" value="1"/>
</dbReference>
<keyword evidence="3 4" id="KW-0456">Lyase</keyword>
<dbReference type="HAMAP" id="MF_00434">
    <property type="entry name" value="Pterin_4_alpha"/>
    <property type="match status" value="1"/>
</dbReference>
<reference evidence="5 6" key="1">
    <citation type="submission" date="2020-08" db="EMBL/GenBank/DDBJ databases">
        <title>Sequencing the genomes of 1000 actinobacteria strains.</title>
        <authorList>
            <person name="Klenk H.-P."/>
        </authorList>
    </citation>
    <scope>NUCLEOTIDE SEQUENCE [LARGE SCALE GENOMIC DNA]</scope>
    <source>
        <strain evidence="5 6">DSM 44551</strain>
    </source>
</reference>
<dbReference type="Proteomes" id="UP000572635">
    <property type="component" value="Unassembled WGS sequence"/>
</dbReference>
<evidence type="ECO:0000256" key="2">
    <source>
        <dbReference type="ARBA" id="ARBA00006472"/>
    </source>
</evidence>
<dbReference type="RefSeq" id="WP_184388790.1">
    <property type="nucleotide sequence ID" value="NZ_BAAAJD010000020.1"/>
</dbReference>
<dbReference type="GO" id="GO:0006729">
    <property type="term" value="P:tetrahydrobiopterin biosynthetic process"/>
    <property type="evidence" value="ECO:0007669"/>
    <property type="project" value="InterPro"/>
</dbReference>
<keyword evidence="6" id="KW-1185">Reference proteome</keyword>
<gene>
    <name evidence="5" type="ORF">HDA36_000793</name>
</gene>
<comment type="catalytic activity">
    <reaction evidence="1 4">
        <text>(4aS,6R)-4a-hydroxy-L-erythro-5,6,7,8-tetrahydrobiopterin = (6R)-L-erythro-6,7-dihydrobiopterin + H2O</text>
        <dbReference type="Rhea" id="RHEA:11920"/>
        <dbReference type="ChEBI" id="CHEBI:15377"/>
        <dbReference type="ChEBI" id="CHEBI:15642"/>
        <dbReference type="ChEBI" id="CHEBI:43120"/>
        <dbReference type="EC" id="4.2.1.96"/>
    </reaction>
</comment>
<organism evidence="5 6">
    <name type="scientific">Nocardiopsis composta</name>
    <dbReference type="NCBI Taxonomy" id="157465"/>
    <lineage>
        <taxon>Bacteria</taxon>
        <taxon>Bacillati</taxon>
        <taxon>Actinomycetota</taxon>
        <taxon>Actinomycetes</taxon>
        <taxon>Streptosporangiales</taxon>
        <taxon>Nocardiopsidaceae</taxon>
        <taxon>Nocardiopsis</taxon>
    </lineage>
</organism>
<evidence type="ECO:0000256" key="3">
    <source>
        <dbReference type="ARBA" id="ARBA00023239"/>
    </source>
</evidence>
<evidence type="ECO:0000256" key="1">
    <source>
        <dbReference type="ARBA" id="ARBA00001554"/>
    </source>
</evidence>
<evidence type="ECO:0000256" key="4">
    <source>
        <dbReference type="HAMAP-Rule" id="MF_00434"/>
    </source>
</evidence>
<dbReference type="EMBL" id="JACHDB010000001">
    <property type="protein sequence ID" value="MBB5430709.1"/>
    <property type="molecule type" value="Genomic_DNA"/>
</dbReference>
<protein>
    <recommendedName>
        <fullName evidence="4">Putative pterin-4-alpha-carbinolamine dehydratase</fullName>
        <shortName evidence="4">PHS</shortName>
        <ecNumber evidence="4">4.2.1.96</ecNumber>
    </recommendedName>
    <alternativeName>
        <fullName evidence="4">4-alpha-hydroxy-tetrahydropterin dehydratase</fullName>
    </alternativeName>
    <alternativeName>
        <fullName evidence="4">Pterin carbinolamine dehydratase</fullName>
        <shortName evidence="4">PCD</shortName>
    </alternativeName>
</protein>
<accession>A0A7W8QIP6</accession>
<evidence type="ECO:0000313" key="6">
    <source>
        <dbReference type="Proteomes" id="UP000572635"/>
    </source>
</evidence>
<dbReference type="Pfam" id="PF01329">
    <property type="entry name" value="Pterin_4a"/>
    <property type="match status" value="1"/>
</dbReference>
<name>A0A7W8QIP6_9ACTN</name>
<dbReference type="NCBIfam" id="NF002017">
    <property type="entry name" value="PRK00823.1-2"/>
    <property type="match status" value="1"/>
</dbReference>
<dbReference type="CDD" id="cd00488">
    <property type="entry name" value="PCD_DCoH"/>
    <property type="match status" value="1"/>
</dbReference>
<dbReference type="SUPFAM" id="SSF55248">
    <property type="entry name" value="PCD-like"/>
    <property type="match status" value="1"/>
</dbReference>
<proteinExistence type="inferred from homology"/>
<dbReference type="InterPro" id="IPR001533">
    <property type="entry name" value="Pterin_deHydtase"/>
</dbReference>
<sequence length="102" mass="11134">MALLDERQISEGLAELDGWEWHPDAAEIRRTVAMPDFMSAIGLVQAIAHVAEEAGHHPDIDIRYNRLTFHQTTHAAGGVTRADLRLASRIDALVAEALPAGD</sequence>
<dbReference type="PANTHER" id="PTHR12599:SF0">
    <property type="entry name" value="PTERIN-4-ALPHA-CARBINOLAMINE DEHYDRATASE"/>
    <property type="match status" value="1"/>
</dbReference>
<dbReference type="InterPro" id="IPR036428">
    <property type="entry name" value="PCD_sf"/>
</dbReference>
<dbReference type="AlphaFoldDB" id="A0A7W8QIP6"/>